<proteinExistence type="predicted"/>
<keyword evidence="2" id="KW-1185">Reference proteome</keyword>
<dbReference type="EMBL" id="BGZK01000060">
    <property type="protein sequence ID" value="GBP13986.1"/>
    <property type="molecule type" value="Genomic_DNA"/>
</dbReference>
<gene>
    <name evidence="1" type="ORF">EVAR_10541_1</name>
</gene>
<evidence type="ECO:0000313" key="2">
    <source>
        <dbReference type="Proteomes" id="UP000299102"/>
    </source>
</evidence>
<reference evidence="1 2" key="1">
    <citation type="journal article" date="2019" name="Commun. Biol.">
        <title>The bagworm genome reveals a unique fibroin gene that provides high tensile strength.</title>
        <authorList>
            <person name="Kono N."/>
            <person name="Nakamura H."/>
            <person name="Ohtoshi R."/>
            <person name="Tomita M."/>
            <person name="Numata K."/>
            <person name="Arakawa K."/>
        </authorList>
    </citation>
    <scope>NUCLEOTIDE SEQUENCE [LARGE SCALE GENOMIC DNA]</scope>
</reference>
<comment type="caution">
    <text evidence="1">The sequence shown here is derived from an EMBL/GenBank/DDBJ whole genome shotgun (WGS) entry which is preliminary data.</text>
</comment>
<dbReference type="Proteomes" id="UP000299102">
    <property type="component" value="Unassembled WGS sequence"/>
</dbReference>
<organism evidence="1 2">
    <name type="scientific">Eumeta variegata</name>
    <name type="common">Bagworm moth</name>
    <name type="synonym">Eumeta japonica</name>
    <dbReference type="NCBI Taxonomy" id="151549"/>
    <lineage>
        <taxon>Eukaryota</taxon>
        <taxon>Metazoa</taxon>
        <taxon>Ecdysozoa</taxon>
        <taxon>Arthropoda</taxon>
        <taxon>Hexapoda</taxon>
        <taxon>Insecta</taxon>
        <taxon>Pterygota</taxon>
        <taxon>Neoptera</taxon>
        <taxon>Endopterygota</taxon>
        <taxon>Lepidoptera</taxon>
        <taxon>Glossata</taxon>
        <taxon>Ditrysia</taxon>
        <taxon>Tineoidea</taxon>
        <taxon>Psychidae</taxon>
        <taxon>Oiketicinae</taxon>
        <taxon>Eumeta</taxon>
    </lineage>
</organism>
<name>A0A4C1TIH1_EUMVA</name>
<dbReference type="AlphaFoldDB" id="A0A4C1TIH1"/>
<sequence length="70" mass="7983">MSALAQLANNIVKRCAKSHLVPPLFGTMARDTFRDLAQLEMKLWRNSPYLLRRGRDQYLRSAPSRAGRAP</sequence>
<protein>
    <submittedName>
        <fullName evidence="1">Uncharacterized protein</fullName>
    </submittedName>
</protein>
<evidence type="ECO:0000313" key="1">
    <source>
        <dbReference type="EMBL" id="GBP13986.1"/>
    </source>
</evidence>
<accession>A0A4C1TIH1</accession>